<evidence type="ECO:0000259" key="2">
    <source>
        <dbReference type="Pfam" id="PF12706"/>
    </source>
</evidence>
<feature type="domain" description="Metallo-beta-lactamase" evidence="2">
    <location>
        <begin position="81"/>
        <end position="178"/>
    </location>
</feature>
<sequence>MSTDEKAETKPAVRTYAPGTDDEGTGPDATSMVFVGTGVSTAIPVIGHTKGDCACADAIANPTGPNRRNNVSLLVRYKGCNVLIDAGKTFRDAYFRTMLPRRIKRFHAVLLTHDHADAVFGVDDLRDLQVFRHEGLSWVCETPVPVYLTERTLSTLSKGFDYVINNSKVIGPAHEPVHEPVAEVPIERRVACLRLRIVDDSGIRPVCFEPGVLDGLPFFSIPVFHGGDYRCLGFAFGAACAFPSGAEALEAPAPDRTKLEHASTSTGTCVLYLSDVSAIPDDVMAALERMSAIDVLVVDMLLPDEKHFSHYSIDDAWELIVRLQPRVAYGTGMYCKIEHHATNAALRERLDAYRAALPDGSVSRIERVELAFDGLELDF</sequence>
<name>A0A6U4U425_NEODS</name>
<dbReference type="AlphaFoldDB" id="A0A6U4U425"/>
<feature type="region of interest" description="Disordered" evidence="1">
    <location>
        <begin position="1"/>
        <end position="29"/>
    </location>
</feature>
<reference evidence="3" key="1">
    <citation type="submission" date="2021-01" db="EMBL/GenBank/DDBJ databases">
        <authorList>
            <person name="Corre E."/>
            <person name="Pelletier E."/>
            <person name="Niang G."/>
            <person name="Scheremetjew M."/>
            <person name="Finn R."/>
            <person name="Kale V."/>
            <person name="Holt S."/>
            <person name="Cochrane G."/>
            <person name="Meng A."/>
            <person name="Brown T."/>
            <person name="Cohen L."/>
        </authorList>
    </citation>
    <scope>NUCLEOTIDE SEQUENCE</scope>
    <source>
        <strain evidence="3">CCAP 1951/1</strain>
    </source>
</reference>
<evidence type="ECO:0000313" key="4">
    <source>
        <dbReference type="EMBL" id="CAD9129761.1"/>
    </source>
</evidence>
<evidence type="ECO:0000256" key="1">
    <source>
        <dbReference type="SAM" id="MobiDB-lite"/>
    </source>
</evidence>
<organism evidence="3">
    <name type="scientific">Neobodo designis</name>
    <name type="common">Flagellated protozoan</name>
    <name type="synonym">Bodo designis</name>
    <dbReference type="NCBI Taxonomy" id="312471"/>
    <lineage>
        <taxon>Eukaryota</taxon>
        <taxon>Discoba</taxon>
        <taxon>Euglenozoa</taxon>
        <taxon>Kinetoplastea</taxon>
        <taxon>Metakinetoplastina</taxon>
        <taxon>Neobodonida</taxon>
        <taxon>Neobodo</taxon>
    </lineage>
</organism>
<dbReference type="Gene3D" id="3.60.15.10">
    <property type="entry name" value="Ribonuclease Z/Hydroxyacylglutathione hydrolase-like"/>
    <property type="match status" value="1"/>
</dbReference>
<dbReference type="SUPFAM" id="SSF56281">
    <property type="entry name" value="Metallo-hydrolase/oxidoreductase"/>
    <property type="match status" value="1"/>
</dbReference>
<feature type="compositionally biased region" description="Basic and acidic residues" evidence="1">
    <location>
        <begin position="1"/>
        <end position="11"/>
    </location>
</feature>
<dbReference type="EMBL" id="HBGF01032591">
    <property type="protein sequence ID" value="CAD9129761.1"/>
    <property type="molecule type" value="Transcribed_RNA"/>
</dbReference>
<protein>
    <recommendedName>
        <fullName evidence="2">Metallo-beta-lactamase domain-containing protein</fullName>
    </recommendedName>
</protein>
<dbReference type="Pfam" id="PF12706">
    <property type="entry name" value="Lactamase_B_2"/>
    <property type="match status" value="1"/>
</dbReference>
<evidence type="ECO:0000313" key="3">
    <source>
        <dbReference type="EMBL" id="CAD9129760.1"/>
    </source>
</evidence>
<dbReference type="InterPro" id="IPR001279">
    <property type="entry name" value="Metallo-B-lactamas"/>
</dbReference>
<gene>
    <name evidence="3" type="ORF">NDES1114_LOCUS21807</name>
    <name evidence="4" type="ORF">NDES1114_LOCUS21808</name>
</gene>
<dbReference type="EMBL" id="HBGF01032590">
    <property type="protein sequence ID" value="CAD9129760.1"/>
    <property type="molecule type" value="Transcribed_RNA"/>
</dbReference>
<proteinExistence type="predicted"/>
<dbReference type="InterPro" id="IPR036866">
    <property type="entry name" value="RibonucZ/Hydroxyglut_hydro"/>
</dbReference>
<dbReference type="PANTHER" id="PTHR42663:SF6">
    <property type="entry name" value="HYDROLASE C777.06C-RELATED"/>
    <property type="match status" value="1"/>
</dbReference>
<dbReference type="PANTHER" id="PTHR42663">
    <property type="entry name" value="HYDROLASE C777.06C-RELATED-RELATED"/>
    <property type="match status" value="1"/>
</dbReference>
<dbReference type="CDD" id="cd16279">
    <property type="entry name" value="metallo-hydrolase-like_MBL-fold"/>
    <property type="match status" value="1"/>
</dbReference>
<accession>A0A6U4U425</accession>